<protein>
    <recommendedName>
        <fullName evidence="2">UvrB interaction domain-containing protein</fullName>
    </recommendedName>
</protein>
<gene>
    <name evidence="1" type="ORF">S03H2_25132</name>
</gene>
<organism evidence="1">
    <name type="scientific">marine sediment metagenome</name>
    <dbReference type="NCBI Taxonomy" id="412755"/>
    <lineage>
        <taxon>unclassified sequences</taxon>
        <taxon>metagenomes</taxon>
        <taxon>ecological metagenomes</taxon>
    </lineage>
</organism>
<dbReference type="EMBL" id="BARU01014138">
    <property type="protein sequence ID" value="GAH31464.1"/>
    <property type="molecule type" value="Genomic_DNA"/>
</dbReference>
<dbReference type="InterPro" id="IPR027417">
    <property type="entry name" value="P-loop_NTPase"/>
</dbReference>
<evidence type="ECO:0008006" key="2">
    <source>
        <dbReference type="Google" id="ProtNLM"/>
    </source>
</evidence>
<name>X1FQ49_9ZZZZ</name>
<dbReference type="Gene3D" id="3.40.50.11180">
    <property type="match status" value="1"/>
</dbReference>
<accession>X1FQ49</accession>
<dbReference type="SUPFAM" id="SSF52540">
    <property type="entry name" value="P-loop containing nucleoside triphosphate hydrolases"/>
    <property type="match status" value="1"/>
</dbReference>
<evidence type="ECO:0000313" key="1">
    <source>
        <dbReference type="EMBL" id="GAH31464.1"/>
    </source>
</evidence>
<feature type="non-terminal residue" evidence="1">
    <location>
        <position position="157"/>
    </location>
</feature>
<comment type="caution">
    <text evidence="1">The sequence shown here is derived from an EMBL/GenBank/DDBJ whole genome shotgun (WGS) entry which is preliminary data.</text>
</comment>
<dbReference type="AlphaFoldDB" id="X1FQ49"/>
<proteinExistence type="predicted"/>
<sequence>MSLAGIFSLWNQSKEFEEIIKIIKGKLINKILLSGLKDSARSFFIAALASKEETKKSYLIITDAQENALKIYQDLDTFLNKSQSEEENIFLFPSFDVLPYEDISSDPQIIQQRINILKHLSMNDHNKKRIILIADIKALLPKLASPQKFKKTSWKLK</sequence>
<reference evidence="1" key="1">
    <citation type="journal article" date="2014" name="Front. Microbiol.">
        <title>High frequency of phylogenetically diverse reductive dehalogenase-homologous genes in deep subseafloor sedimentary metagenomes.</title>
        <authorList>
            <person name="Kawai M."/>
            <person name="Futagami T."/>
            <person name="Toyoda A."/>
            <person name="Takaki Y."/>
            <person name="Nishi S."/>
            <person name="Hori S."/>
            <person name="Arai W."/>
            <person name="Tsubouchi T."/>
            <person name="Morono Y."/>
            <person name="Uchiyama I."/>
            <person name="Ito T."/>
            <person name="Fujiyama A."/>
            <person name="Inagaki F."/>
            <person name="Takami H."/>
        </authorList>
    </citation>
    <scope>NUCLEOTIDE SEQUENCE</scope>
    <source>
        <strain evidence="1">Expedition CK06-06</strain>
    </source>
</reference>